<name>A0A3B0SR47_9ZZZZ</name>
<sequence length="100" mass="11156">MSAAKGYWIGHVTVTNPERYPEYQAANAEAFQKYGAQFIVRGGQSKTAEGQLRERHVVIEFDSYQKALDCYYSPEYQAAADLRKEFGEADIIVVEGVAAS</sequence>
<evidence type="ECO:0000259" key="1">
    <source>
        <dbReference type="Pfam" id="PF07045"/>
    </source>
</evidence>
<proteinExistence type="predicted"/>
<dbReference type="EMBL" id="UOEH01000625">
    <property type="protein sequence ID" value="VAW07978.1"/>
    <property type="molecule type" value="Genomic_DNA"/>
</dbReference>
<feature type="domain" description="DUF1330" evidence="1">
    <location>
        <begin position="5"/>
        <end position="97"/>
    </location>
</feature>
<evidence type="ECO:0000313" key="2">
    <source>
        <dbReference type="EMBL" id="VAW07978.1"/>
    </source>
</evidence>
<dbReference type="Pfam" id="PF07045">
    <property type="entry name" value="DUF1330"/>
    <property type="match status" value="1"/>
</dbReference>
<reference evidence="2" key="1">
    <citation type="submission" date="2018-06" db="EMBL/GenBank/DDBJ databases">
        <authorList>
            <person name="Zhirakovskaya E."/>
        </authorList>
    </citation>
    <scope>NUCLEOTIDE SEQUENCE</scope>
</reference>
<dbReference type="PANTHER" id="PTHR41521">
    <property type="match status" value="1"/>
</dbReference>
<dbReference type="InterPro" id="IPR011008">
    <property type="entry name" value="Dimeric_a/b-barrel"/>
</dbReference>
<dbReference type="SUPFAM" id="SSF54909">
    <property type="entry name" value="Dimeric alpha+beta barrel"/>
    <property type="match status" value="1"/>
</dbReference>
<gene>
    <name evidence="2" type="ORF">MNBD_ALPHA05-221</name>
</gene>
<organism evidence="2">
    <name type="scientific">hydrothermal vent metagenome</name>
    <dbReference type="NCBI Taxonomy" id="652676"/>
    <lineage>
        <taxon>unclassified sequences</taxon>
        <taxon>metagenomes</taxon>
        <taxon>ecological metagenomes</taxon>
    </lineage>
</organism>
<dbReference type="InterPro" id="IPR010753">
    <property type="entry name" value="DUF1330"/>
</dbReference>
<dbReference type="Gene3D" id="3.30.70.100">
    <property type="match status" value="1"/>
</dbReference>
<accession>A0A3B0SR47</accession>
<dbReference type="PANTHER" id="PTHR41521:SF4">
    <property type="entry name" value="BLR0684 PROTEIN"/>
    <property type="match status" value="1"/>
</dbReference>
<dbReference type="AlphaFoldDB" id="A0A3B0SR47"/>
<protein>
    <recommendedName>
        <fullName evidence="1">DUF1330 domain-containing protein</fullName>
    </recommendedName>
</protein>